<keyword evidence="2" id="KW-1185">Reference proteome</keyword>
<dbReference type="RefSeq" id="WP_046230209.1">
    <property type="nucleotide sequence ID" value="NZ_FONN01000002.1"/>
</dbReference>
<dbReference type="EMBL" id="FONN01000002">
    <property type="protein sequence ID" value="SFE43276.1"/>
    <property type="molecule type" value="Genomic_DNA"/>
</dbReference>
<sequence length="119" mass="13457">MRYRKLDPTGDYQFGRNKNDFLVDVGAVAQAISTSLKLLEDEWWEDTQIGLPLFQNILGQPGTPENVQAVDLLVQGIISNVEGVRGIEDFESLYENRKYVLNCTVETIYGSVQVNEVIF</sequence>
<protein>
    <submittedName>
        <fullName evidence="1">Uncharacterized protein</fullName>
    </submittedName>
</protein>
<organism evidence="1 2">
    <name type="scientific">Paenibacillus algorifonticola</name>
    <dbReference type="NCBI Taxonomy" id="684063"/>
    <lineage>
        <taxon>Bacteria</taxon>
        <taxon>Bacillati</taxon>
        <taxon>Bacillota</taxon>
        <taxon>Bacilli</taxon>
        <taxon>Bacillales</taxon>
        <taxon>Paenibacillaceae</taxon>
        <taxon>Paenibacillus</taxon>
    </lineage>
</organism>
<name>A0A1I2AH83_9BACL</name>
<dbReference type="Proteomes" id="UP000183410">
    <property type="component" value="Unassembled WGS sequence"/>
</dbReference>
<dbReference type="OrthoDB" id="9812969at2"/>
<dbReference type="AlphaFoldDB" id="A0A1I2AH83"/>
<evidence type="ECO:0000313" key="2">
    <source>
        <dbReference type="Proteomes" id="UP000183410"/>
    </source>
</evidence>
<dbReference type="Pfam" id="PF10934">
    <property type="entry name" value="Sheath_initiator"/>
    <property type="match status" value="1"/>
</dbReference>
<dbReference type="InterPro" id="IPR020288">
    <property type="entry name" value="Sheath_initiator"/>
</dbReference>
<reference evidence="2" key="1">
    <citation type="submission" date="2016-10" db="EMBL/GenBank/DDBJ databases">
        <authorList>
            <person name="Varghese N."/>
            <person name="Submissions S."/>
        </authorList>
    </citation>
    <scope>NUCLEOTIDE SEQUENCE [LARGE SCALE GENOMIC DNA]</scope>
    <source>
        <strain evidence="2">CGMCC 1.10223</strain>
    </source>
</reference>
<proteinExistence type="predicted"/>
<gene>
    <name evidence="1" type="ORF">SAMN04487969_102492</name>
</gene>
<evidence type="ECO:0000313" key="1">
    <source>
        <dbReference type="EMBL" id="SFE43276.1"/>
    </source>
</evidence>
<accession>A0A1I2AH83</accession>